<evidence type="ECO:0000313" key="3">
    <source>
        <dbReference type="EMBL" id="GGJ67297.1"/>
    </source>
</evidence>
<feature type="domain" description="AB hydrolase-1" evidence="2">
    <location>
        <begin position="32"/>
        <end position="239"/>
    </location>
</feature>
<dbReference type="Pfam" id="PF00561">
    <property type="entry name" value="Abhydrolase_1"/>
    <property type="match status" value="1"/>
</dbReference>
<proteinExistence type="predicted"/>
<dbReference type="RefSeq" id="WP_229841594.1">
    <property type="nucleotide sequence ID" value="NZ_BMQA01000097.1"/>
</dbReference>
<accession>A0A917P929</accession>
<evidence type="ECO:0000256" key="1">
    <source>
        <dbReference type="SAM" id="MobiDB-lite"/>
    </source>
</evidence>
<dbReference type="EMBL" id="BMQA01000097">
    <property type="protein sequence ID" value="GGJ67297.1"/>
    <property type="molecule type" value="Genomic_DNA"/>
</dbReference>
<feature type="compositionally biased region" description="Basic residues" evidence="1">
    <location>
        <begin position="1"/>
        <end position="11"/>
    </location>
</feature>
<name>A0A917P929_9ACTN</name>
<protein>
    <submittedName>
        <fullName evidence="3">3-oxoadipate enol-lactonase</fullName>
    </submittedName>
</protein>
<dbReference type="Gene3D" id="3.40.50.1820">
    <property type="entry name" value="alpha/beta hydrolase"/>
    <property type="match status" value="1"/>
</dbReference>
<evidence type="ECO:0000313" key="4">
    <source>
        <dbReference type="Proteomes" id="UP000657574"/>
    </source>
</evidence>
<dbReference type="SUPFAM" id="SSF53474">
    <property type="entry name" value="alpha/beta-Hydrolases"/>
    <property type="match status" value="1"/>
</dbReference>
<dbReference type="InterPro" id="IPR029058">
    <property type="entry name" value="AB_hydrolase_fold"/>
</dbReference>
<dbReference type="PANTHER" id="PTHR43433:SF1">
    <property type="entry name" value="BLL5160 PROTEIN"/>
    <property type="match status" value="1"/>
</dbReference>
<feature type="region of interest" description="Disordered" evidence="1">
    <location>
        <begin position="1"/>
        <end position="30"/>
    </location>
</feature>
<reference evidence="3" key="1">
    <citation type="journal article" date="2014" name="Int. J. Syst. Evol. Microbiol.">
        <title>Complete genome sequence of Corynebacterium casei LMG S-19264T (=DSM 44701T), isolated from a smear-ripened cheese.</title>
        <authorList>
            <consortium name="US DOE Joint Genome Institute (JGI-PGF)"/>
            <person name="Walter F."/>
            <person name="Albersmeier A."/>
            <person name="Kalinowski J."/>
            <person name="Ruckert C."/>
        </authorList>
    </citation>
    <scope>NUCLEOTIDE SEQUENCE</scope>
    <source>
        <strain evidence="3">JCM 3086</strain>
    </source>
</reference>
<dbReference type="AlphaFoldDB" id="A0A917P929"/>
<dbReference type="Proteomes" id="UP000657574">
    <property type="component" value="Unassembled WGS sequence"/>
</dbReference>
<dbReference type="PRINTS" id="PR00111">
    <property type="entry name" value="ABHYDROLASE"/>
</dbReference>
<dbReference type="InterPro" id="IPR050471">
    <property type="entry name" value="AB_hydrolase"/>
</dbReference>
<gene>
    <name evidence="3" type="primary">pcaD</name>
    <name evidence="3" type="ORF">GCM10010121_092510</name>
</gene>
<reference evidence="3" key="2">
    <citation type="submission" date="2020-09" db="EMBL/GenBank/DDBJ databases">
        <authorList>
            <person name="Sun Q."/>
            <person name="Ohkuma M."/>
        </authorList>
    </citation>
    <scope>NUCLEOTIDE SEQUENCE</scope>
    <source>
        <strain evidence="3">JCM 3086</strain>
    </source>
</reference>
<sequence length="288" mass="30450">MTHARVRHPGLRARSGSTARHREHRDRDLGPLVDSLAAEYTVVLPDLPGSGRSPLPGGPLEAGAVADQVVAAARGAGLDDFVIAGASLGAAVAVKAAARHPDRVRGLFTLAGFARPRTTLWLGLERWASLRARRDDKLSSFLTSLCFSDDHLATLTPDETRHLTALLTASAPGAARQIAFAMGIDVRGDLPVVTAPALVVAVMGDRFVATEHSLELAEGLPGARLAAVRGGHAAAVEEPGRTLELLTGFLRTLHRYDPGLSRTTAVMRPAGDEQRLPHTVTDDKAIHV</sequence>
<dbReference type="InterPro" id="IPR000073">
    <property type="entry name" value="AB_hydrolase_1"/>
</dbReference>
<keyword evidence="4" id="KW-1185">Reference proteome</keyword>
<dbReference type="PANTHER" id="PTHR43433">
    <property type="entry name" value="HYDROLASE, ALPHA/BETA FOLD FAMILY PROTEIN"/>
    <property type="match status" value="1"/>
</dbReference>
<comment type="caution">
    <text evidence="3">The sequence shown here is derived from an EMBL/GenBank/DDBJ whole genome shotgun (WGS) entry which is preliminary data.</text>
</comment>
<evidence type="ECO:0000259" key="2">
    <source>
        <dbReference type="Pfam" id="PF00561"/>
    </source>
</evidence>
<dbReference type="GO" id="GO:0003824">
    <property type="term" value="F:catalytic activity"/>
    <property type="evidence" value="ECO:0007669"/>
    <property type="project" value="UniProtKB-ARBA"/>
</dbReference>
<organism evidence="3 4">
    <name type="scientific">Streptomyces brasiliensis</name>
    <dbReference type="NCBI Taxonomy" id="1954"/>
    <lineage>
        <taxon>Bacteria</taxon>
        <taxon>Bacillati</taxon>
        <taxon>Actinomycetota</taxon>
        <taxon>Actinomycetes</taxon>
        <taxon>Kitasatosporales</taxon>
        <taxon>Streptomycetaceae</taxon>
        <taxon>Streptomyces</taxon>
    </lineage>
</organism>